<reference evidence="2" key="1">
    <citation type="journal article" date="2020" name="Nature">
        <title>Giant virus diversity and host interactions through global metagenomics.</title>
        <authorList>
            <person name="Schulz F."/>
            <person name="Roux S."/>
            <person name="Paez-Espino D."/>
            <person name="Jungbluth S."/>
            <person name="Walsh D.A."/>
            <person name="Denef V.J."/>
            <person name="McMahon K.D."/>
            <person name="Konstantinidis K.T."/>
            <person name="Eloe-Fadrosh E.A."/>
            <person name="Kyrpides N.C."/>
            <person name="Woyke T."/>
        </authorList>
    </citation>
    <scope>NUCLEOTIDE SEQUENCE</scope>
    <source>
        <strain evidence="2">GVMAG-M-3300027708-39</strain>
    </source>
</reference>
<name>A0A6C0JHX4_9ZZZZ</name>
<feature type="domain" description="DUF5672" evidence="1">
    <location>
        <begin position="119"/>
        <end position="263"/>
    </location>
</feature>
<organism evidence="2">
    <name type="scientific">viral metagenome</name>
    <dbReference type="NCBI Taxonomy" id="1070528"/>
    <lineage>
        <taxon>unclassified sequences</taxon>
        <taxon>metagenomes</taxon>
        <taxon>organismal metagenomes</taxon>
    </lineage>
</organism>
<dbReference type="AlphaFoldDB" id="A0A6C0JHX4"/>
<dbReference type="Pfam" id="PF18922">
    <property type="entry name" value="DUF5672"/>
    <property type="match status" value="1"/>
</dbReference>
<proteinExistence type="predicted"/>
<evidence type="ECO:0000259" key="1">
    <source>
        <dbReference type="Pfam" id="PF18922"/>
    </source>
</evidence>
<protein>
    <recommendedName>
        <fullName evidence="1">DUF5672 domain-containing protein</fullName>
    </recommendedName>
</protein>
<dbReference type="EMBL" id="MN740397">
    <property type="protein sequence ID" value="QHU04396.1"/>
    <property type="molecule type" value="Genomic_DNA"/>
</dbReference>
<accession>A0A6C0JHX4</accession>
<evidence type="ECO:0000313" key="2">
    <source>
        <dbReference type="EMBL" id="QHU04396.1"/>
    </source>
</evidence>
<dbReference type="InterPro" id="IPR043729">
    <property type="entry name" value="DUF5672"/>
</dbReference>
<sequence>MKTNKIYALFDYSILNNFCKRYNVDTITATKEPIYSFRLLCYKMNFFMKYIHLPKIKKDSLYETVLIEFRDFPHIEFLIRNTILKLGCNWSHTVICGNSNYHLVETICKSISPNVNVIKIDVDNMSQTEYSKFLTTMDFWNLLKGEKILIYQEDSILFKNNIHEFLEYDFVGAPFPKNNNDTPNSVGNGGLSLRSKSKMIEIIKKISPTDCNYNTSTIEYMKFVNLEFPPEDVYFSKCLQEYVIGIVANWDVAYNFSSESLFNEDSLGGHKFWISNENWKIHVKQKFNLKKYTAKSDIDKLLKYNKKQNILNLNNQNPNAFDIDLFFFCKVNNIKYVNDIYALSYINKIALDGFIYHPKQILNIYPKIVFYKFLDNIYTIKDNNVLPVQEFIHKYLYNLDFNLLSNLLITNKYSCLNDNYDILLMVFIGNEEIGIDLIQRLIKYKEIQGNFNVAFCFNTSTIKNYNIIKELITANFDFYAIYKSKELGSDIVPTLLMYDDILKKHKFQHILKFHTKTINKNYLDLTNFLISVPLIDLLNQNEYQGFMSNCIGEPNYYINLQMDHFNNLLKQKHISKIDVNKNFIGGTIFYAPYTVFDAVLTFVKNNNYRCYLLNNLYENNSINNDFSPNHFLERLFGTIHLN</sequence>